<dbReference type="SMART" id="SM00849">
    <property type="entry name" value="Lactamase_B"/>
    <property type="match status" value="1"/>
</dbReference>
<reference evidence="5 6" key="2">
    <citation type="submission" date="2020-02" db="EMBL/GenBank/DDBJ databases">
        <title>Genome sequences of Thiorhodococcus mannitoliphagus and Thiorhodococcus minor, purple sulfur photosynthetic bacteria in the gammaproteobacterial family, Chromatiaceae.</title>
        <authorList>
            <person name="Aviles F.A."/>
            <person name="Meyer T.E."/>
            <person name="Kyndt J.A."/>
        </authorList>
    </citation>
    <scope>NUCLEOTIDE SEQUENCE [LARGE SCALE GENOMIC DNA]</scope>
    <source>
        <strain evidence="5 6">DSM 18266</strain>
    </source>
</reference>
<comment type="cofactor">
    <cofactor evidence="1">
        <name>Mg(2+)</name>
        <dbReference type="ChEBI" id="CHEBI:18420"/>
    </cofactor>
</comment>
<dbReference type="EMBL" id="JAAIJR010000014">
    <property type="protein sequence ID" value="NEX19709.1"/>
    <property type="molecule type" value="Genomic_DNA"/>
</dbReference>
<dbReference type="Gene3D" id="3.30.70.270">
    <property type="match status" value="1"/>
</dbReference>
<dbReference type="NCBIfam" id="TIGR00254">
    <property type="entry name" value="GGDEF"/>
    <property type="match status" value="1"/>
</dbReference>
<feature type="domain" description="GGDEF" evidence="4">
    <location>
        <begin position="473"/>
        <end position="606"/>
    </location>
</feature>
<dbReference type="AlphaFoldDB" id="A0A6P1DP56"/>
<evidence type="ECO:0000256" key="2">
    <source>
        <dbReference type="ARBA" id="ARBA00012528"/>
    </source>
</evidence>
<protein>
    <recommendedName>
        <fullName evidence="2">diguanylate cyclase</fullName>
        <ecNumber evidence="2">2.7.7.65</ecNumber>
    </recommendedName>
</protein>
<dbReference type="SUPFAM" id="SSF55781">
    <property type="entry name" value="GAF domain-like"/>
    <property type="match status" value="1"/>
</dbReference>
<dbReference type="RefSeq" id="WP_164652608.1">
    <property type="nucleotide sequence ID" value="NZ_JAAIJR010000014.1"/>
</dbReference>
<organism evidence="5 6">
    <name type="scientific">Thiorhodococcus mannitoliphagus</name>
    <dbReference type="NCBI Taxonomy" id="329406"/>
    <lineage>
        <taxon>Bacteria</taxon>
        <taxon>Pseudomonadati</taxon>
        <taxon>Pseudomonadota</taxon>
        <taxon>Gammaproteobacteria</taxon>
        <taxon>Chromatiales</taxon>
        <taxon>Chromatiaceae</taxon>
        <taxon>Thiorhodococcus</taxon>
    </lineage>
</organism>
<dbReference type="PANTHER" id="PTHR45138">
    <property type="entry name" value="REGULATORY COMPONENTS OF SENSORY TRANSDUCTION SYSTEM"/>
    <property type="match status" value="1"/>
</dbReference>
<reference evidence="6" key="1">
    <citation type="journal article" date="2020" name="Microbiol. Resour. Announc.">
        <title>Draft Genome Sequences of Thiorhodococcus mannitoliphagus and Thiorhodococcus minor, Purple Sulfur Photosynthetic Bacteria in the Gammaproteobacterial Family Chromatiaceae.</title>
        <authorList>
            <person name="Aviles F.A."/>
            <person name="Meyer T.E."/>
            <person name="Kyndt J.A."/>
        </authorList>
    </citation>
    <scope>NUCLEOTIDE SEQUENCE [LARGE SCALE GENOMIC DNA]</scope>
    <source>
        <strain evidence="6">DSM 18266</strain>
    </source>
</reference>
<dbReference type="Gene3D" id="3.60.15.10">
    <property type="entry name" value="Ribonuclease Z/Hydroxyacylglutathione hydrolase-like"/>
    <property type="match status" value="1"/>
</dbReference>
<dbReference type="InterPro" id="IPR029787">
    <property type="entry name" value="Nucleotide_cyclase"/>
</dbReference>
<dbReference type="Pfam" id="PF00990">
    <property type="entry name" value="GGDEF"/>
    <property type="match status" value="1"/>
</dbReference>
<dbReference type="SUPFAM" id="SSF55073">
    <property type="entry name" value="Nucleotide cyclase"/>
    <property type="match status" value="1"/>
</dbReference>
<dbReference type="CDD" id="cd07709">
    <property type="entry name" value="flavodiiron_proteins_MBL-fold"/>
    <property type="match status" value="1"/>
</dbReference>
<dbReference type="SUPFAM" id="SSF56281">
    <property type="entry name" value="Metallo-hydrolase/oxidoreductase"/>
    <property type="match status" value="1"/>
</dbReference>
<name>A0A6P1DP56_9GAMM</name>
<dbReference type="InterPro" id="IPR036866">
    <property type="entry name" value="RibonucZ/Hydroxyglut_hydro"/>
</dbReference>
<comment type="catalytic activity">
    <reaction evidence="3">
        <text>2 GTP = 3',3'-c-di-GMP + 2 diphosphate</text>
        <dbReference type="Rhea" id="RHEA:24898"/>
        <dbReference type="ChEBI" id="CHEBI:33019"/>
        <dbReference type="ChEBI" id="CHEBI:37565"/>
        <dbReference type="ChEBI" id="CHEBI:58805"/>
        <dbReference type="EC" id="2.7.7.65"/>
    </reaction>
</comment>
<evidence type="ECO:0000256" key="3">
    <source>
        <dbReference type="ARBA" id="ARBA00034247"/>
    </source>
</evidence>
<dbReference type="CDD" id="cd01949">
    <property type="entry name" value="GGDEF"/>
    <property type="match status" value="1"/>
</dbReference>
<dbReference type="InterPro" id="IPR000160">
    <property type="entry name" value="GGDEF_dom"/>
</dbReference>
<dbReference type="Proteomes" id="UP000471640">
    <property type="component" value="Unassembled WGS sequence"/>
</dbReference>
<evidence type="ECO:0000256" key="1">
    <source>
        <dbReference type="ARBA" id="ARBA00001946"/>
    </source>
</evidence>
<dbReference type="InterPro" id="IPR050469">
    <property type="entry name" value="Diguanylate_Cyclase"/>
</dbReference>
<dbReference type="FunFam" id="3.30.70.270:FF:000001">
    <property type="entry name" value="Diguanylate cyclase domain protein"/>
    <property type="match status" value="1"/>
</dbReference>
<proteinExistence type="predicted"/>
<dbReference type="InterPro" id="IPR043128">
    <property type="entry name" value="Rev_trsase/Diguanyl_cyclase"/>
</dbReference>
<evidence type="ECO:0000313" key="6">
    <source>
        <dbReference type="Proteomes" id="UP000471640"/>
    </source>
</evidence>
<keyword evidence="6" id="KW-1185">Reference proteome</keyword>
<dbReference type="InterPro" id="IPR001279">
    <property type="entry name" value="Metallo-B-lactamas"/>
</dbReference>
<accession>A0A6P1DP56</accession>
<evidence type="ECO:0000259" key="4">
    <source>
        <dbReference type="PROSITE" id="PS50887"/>
    </source>
</evidence>
<dbReference type="InterPro" id="IPR045761">
    <property type="entry name" value="ODP_dom"/>
</dbReference>
<dbReference type="SMART" id="SM00267">
    <property type="entry name" value="GGDEF"/>
    <property type="match status" value="1"/>
</dbReference>
<sequence>MSAFDTQLAHLQHADTRHAVEIGPRIWWVGHLLEDDIFQCHVYLIEQGDQSVLIDPGSLLTFAHTREKIEEVIPFTAIRYFICQHQDPDIAASLPTLDALIDRPDAVVVTHWRTQTLLKHYGIRTPFWLVDKNDWRLQLEDRELAFIFTPYAHFPGAICTFDKSTGVLFSSDLFGGFTEQPRLLAEDESYFESMRPFHEHYIPSPDILDFALTKIAEHEVKVIAPQHGSIIPEHLVPFMVEQLSHLDCGIYLHAKENTDIQRLSRLNTTLREITQTMLLYRDFRDIAARLLHVVSRGLPVERIDYYTRLEDGTVLTLSPENQFSGVRDPIPEGIARLIGIDHKEWLRLHHEHPQLKAHSIRLGSFCTHPSPDGTLVLTLPLISPQTHVVEAVALLQLTQIDELTREDEQVIQQITMPLQVALEREVIYRSIDSKREEAYQRSIHDSLTGLCNRLYMQDVMKRQCRIHDRDPHAGFAAIMLDIDHFKSINDRHGHAAGDQALKQIAELMRMASRETDVLVRLGGEEFVLFSLGANQKGAIMHAERLRSLIEQRGCSLESGVSLKLTVSLGVALRAQLEPLDAVIQRADQALYRAKQDGRNCCRVAQPAPAQPPAAAGECFPAG</sequence>
<evidence type="ECO:0000313" key="5">
    <source>
        <dbReference type="EMBL" id="NEX19709.1"/>
    </source>
</evidence>
<dbReference type="PANTHER" id="PTHR45138:SF9">
    <property type="entry name" value="DIGUANYLATE CYCLASE DGCM-RELATED"/>
    <property type="match status" value="1"/>
</dbReference>
<dbReference type="EC" id="2.7.7.65" evidence="2"/>
<dbReference type="GO" id="GO:0052621">
    <property type="term" value="F:diguanylate cyclase activity"/>
    <property type="evidence" value="ECO:0007669"/>
    <property type="project" value="UniProtKB-EC"/>
</dbReference>
<dbReference type="PROSITE" id="PS50887">
    <property type="entry name" value="GGDEF"/>
    <property type="match status" value="1"/>
</dbReference>
<gene>
    <name evidence="5" type="ORF">G3480_05165</name>
</gene>
<comment type="caution">
    <text evidence="5">The sequence shown here is derived from an EMBL/GenBank/DDBJ whole genome shotgun (WGS) entry which is preliminary data.</text>
</comment>
<dbReference type="Pfam" id="PF19583">
    <property type="entry name" value="ODP"/>
    <property type="match status" value="1"/>
</dbReference>